<evidence type="ECO:0000313" key="1">
    <source>
        <dbReference type="EMBL" id="QTA86815.1"/>
    </source>
</evidence>
<dbReference type="AlphaFoldDB" id="A0A975BKK4"/>
<sequence>MYELVHSDINFKIRQIRQAVFLGSPSFLNHWYLGTCARDNNPDEVPNHKLFDICPGKKSRFFHRISFSRRRRKADFFPAHEKKYIKNFCSGL</sequence>
<dbReference type="EMBL" id="CP061800">
    <property type="protein sequence ID" value="QTA86815.1"/>
    <property type="molecule type" value="Genomic_DNA"/>
</dbReference>
<organism evidence="1 2">
    <name type="scientific">Desulfonema magnum</name>
    <dbReference type="NCBI Taxonomy" id="45655"/>
    <lineage>
        <taxon>Bacteria</taxon>
        <taxon>Pseudomonadati</taxon>
        <taxon>Thermodesulfobacteriota</taxon>
        <taxon>Desulfobacteria</taxon>
        <taxon>Desulfobacterales</taxon>
        <taxon>Desulfococcaceae</taxon>
        <taxon>Desulfonema</taxon>
    </lineage>
</organism>
<dbReference type="KEGG" id="dmm:dnm_028390"/>
<dbReference type="Proteomes" id="UP000663722">
    <property type="component" value="Chromosome"/>
</dbReference>
<accession>A0A975BKK4</accession>
<protein>
    <submittedName>
        <fullName evidence="1">Uncharacterized protein</fullName>
    </submittedName>
</protein>
<keyword evidence="2" id="KW-1185">Reference proteome</keyword>
<evidence type="ECO:0000313" key="2">
    <source>
        <dbReference type="Proteomes" id="UP000663722"/>
    </source>
</evidence>
<name>A0A975BKK4_9BACT</name>
<reference evidence="1" key="1">
    <citation type="journal article" date="2021" name="Microb. Physiol.">
        <title>Proteogenomic Insights into the Physiology of Marine, Sulfate-Reducing, Filamentous Desulfonema limicola and Desulfonema magnum.</title>
        <authorList>
            <person name="Schnaars V."/>
            <person name="Wohlbrand L."/>
            <person name="Scheve S."/>
            <person name="Hinrichs C."/>
            <person name="Reinhardt R."/>
            <person name="Rabus R."/>
        </authorList>
    </citation>
    <scope>NUCLEOTIDE SEQUENCE</scope>
    <source>
        <strain evidence="1">4be13</strain>
    </source>
</reference>
<gene>
    <name evidence="1" type="ORF">dnm_028390</name>
</gene>
<proteinExistence type="predicted"/>